<dbReference type="PANTHER" id="PTHR21660">
    <property type="entry name" value="THIOESTERASE SUPERFAMILY MEMBER-RELATED"/>
    <property type="match status" value="1"/>
</dbReference>
<dbReference type="Pfam" id="PF03061">
    <property type="entry name" value="4HBT"/>
    <property type="match status" value="1"/>
</dbReference>
<dbReference type="Proteomes" id="UP000557688">
    <property type="component" value="Unassembled WGS sequence"/>
</dbReference>
<evidence type="ECO:0000313" key="7">
    <source>
        <dbReference type="Proteomes" id="UP000565205"/>
    </source>
</evidence>
<evidence type="ECO:0000313" key="5">
    <source>
        <dbReference type="EMBL" id="NVN28948.1"/>
    </source>
</evidence>
<dbReference type="SUPFAM" id="SSF54637">
    <property type="entry name" value="Thioesterase/thiol ester dehydrase-isomerase"/>
    <property type="match status" value="1"/>
</dbReference>
<proteinExistence type="inferred from homology"/>
<dbReference type="InterPro" id="IPR039298">
    <property type="entry name" value="ACOT13"/>
</dbReference>
<dbReference type="RefSeq" id="WP_176621683.1">
    <property type="nucleotide sequence ID" value="NZ_JABXXQ010000006.1"/>
</dbReference>
<protein>
    <submittedName>
        <fullName evidence="5">PaaI family thioesterase</fullName>
    </submittedName>
</protein>
<accession>A0A839UXX2</accession>
<organism evidence="4 6">
    <name type="scientific">Endobacter medicaginis</name>
    <dbReference type="NCBI Taxonomy" id="1181271"/>
    <lineage>
        <taxon>Bacteria</taxon>
        <taxon>Pseudomonadati</taxon>
        <taxon>Pseudomonadota</taxon>
        <taxon>Alphaproteobacteria</taxon>
        <taxon>Acetobacterales</taxon>
        <taxon>Acetobacteraceae</taxon>
        <taxon>Endobacter</taxon>
    </lineage>
</organism>
<feature type="domain" description="Thioesterase" evidence="3">
    <location>
        <begin position="57"/>
        <end position="121"/>
    </location>
</feature>
<dbReference type="InterPro" id="IPR029069">
    <property type="entry name" value="HotDog_dom_sf"/>
</dbReference>
<dbReference type="EMBL" id="JACHXV010000010">
    <property type="protein sequence ID" value="MBB3174667.1"/>
    <property type="molecule type" value="Genomic_DNA"/>
</dbReference>
<comment type="caution">
    <text evidence="4">The sequence shown here is derived from an EMBL/GenBank/DDBJ whole genome shotgun (WGS) entry which is preliminary data.</text>
</comment>
<gene>
    <name evidence="4" type="ORF">FHR90_002513</name>
    <name evidence="5" type="ORF">HUK83_01115</name>
</gene>
<dbReference type="EMBL" id="JABXXQ010000006">
    <property type="protein sequence ID" value="NVN28948.1"/>
    <property type="molecule type" value="Genomic_DNA"/>
</dbReference>
<dbReference type="PANTHER" id="PTHR21660:SF1">
    <property type="entry name" value="ACYL-COENZYME A THIOESTERASE 13"/>
    <property type="match status" value="1"/>
</dbReference>
<dbReference type="CDD" id="cd03443">
    <property type="entry name" value="PaaI_thioesterase"/>
    <property type="match status" value="1"/>
</dbReference>
<name>A0A839UXX2_9PROT</name>
<dbReference type="GO" id="GO:0047617">
    <property type="term" value="F:fatty acyl-CoA hydrolase activity"/>
    <property type="evidence" value="ECO:0007669"/>
    <property type="project" value="InterPro"/>
</dbReference>
<sequence>MDQHATGAAASVPAGFHPLPPLGETFNTVIGPLYLGLRDGRLVGGLRVEKRHCNPAGSLHGGMSATLADICMSLAVQFDHDLGAGTIVTVSMTVDYLGAGRPGDWVEIHSEIDRAGGTSFTRASILVPREAGDATPIARASAVFRTLRPAHGGKAPPHVGNLLRQQFGLPPFPAKPG</sequence>
<dbReference type="InterPro" id="IPR003736">
    <property type="entry name" value="PAAI_dom"/>
</dbReference>
<reference evidence="4 6" key="2">
    <citation type="submission" date="2020-08" db="EMBL/GenBank/DDBJ databases">
        <title>Genomic Encyclopedia of Type Strains, Phase III (KMG-III): the genomes of soil and plant-associated and newly described type strains.</title>
        <authorList>
            <person name="Whitman W."/>
        </authorList>
    </citation>
    <scope>NUCLEOTIDE SEQUENCE [LARGE SCALE GENOMIC DNA]</scope>
    <source>
        <strain evidence="4 6">CECT 8088</strain>
    </source>
</reference>
<evidence type="ECO:0000259" key="3">
    <source>
        <dbReference type="Pfam" id="PF03061"/>
    </source>
</evidence>
<evidence type="ECO:0000256" key="2">
    <source>
        <dbReference type="ARBA" id="ARBA00022801"/>
    </source>
</evidence>
<dbReference type="NCBIfam" id="TIGR00369">
    <property type="entry name" value="unchar_dom_1"/>
    <property type="match status" value="1"/>
</dbReference>
<comment type="similarity">
    <text evidence="1">Belongs to the thioesterase PaaI family.</text>
</comment>
<evidence type="ECO:0000313" key="6">
    <source>
        <dbReference type="Proteomes" id="UP000557688"/>
    </source>
</evidence>
<keyword evidence="2" id="KW-0378">Hydrolase</keyword>
<evidence type="ECO:0000256" key="1">
    <source>
        <dbReference type="ARBA" id="ARBA00008324"/>
    </source>
</evidence>
<dbReference type="Proteomes" id="UP000565205">
    <property type="component" value="Unassembled WGS sequence"/>
</dbReference>
<dbReference type="AlphaFoldDB" id="A0A839UXX2"/>
<dbReference type="Gene3D" id="3.10.129.10">
    <property type="entry name" value="Hotdog Thioesterase"/>
    <property type="match status" value="1"/>
</dbReference>
<reference evidence="5 7" key="1">
    <citation type="submission" date="2020-06" db="EMBL/GenBank/DDBJ databases">
        <title>Description of novel acetic acid bacteria.</title>
        <authorList>
            <person name="Sombolestani A."/>
        </authorList>
    </citation>
    <scope>NUCLEOTIDE SEQUENCE [LARGE SCALE GENOMIC DNA]</scope>
    <source>
        <strain evidence="5 7">LMG 26838</strain>
    </source>
</reference>
<keyword evidence="6" id="KW-1185">Reference proteome</keyword>
<evidence type="ECO:0000313" key="4">
    <source>
        <dbReference type="EMBL" id="MBB3174667.1"/>
    </source>
</evidence>
<dbReference type="InterPro" id="IPR006683">
    <property type="entry name" value="Thioestr_dom"/>
</dbReference>